<name>A0A931C2R6_9ACTN</name>
<gene>
    <name evidence="1" type="ORF">I4J89_12550</name>
</gene>
<dbReference type="Proteomes" id="UP000598146">
    <property type="component" value="Unassembled WGS sequence"/>
</dbReference>
<sequence>MRVNESYRRWHQESNRARLRGLAANPALPDELFRRLLDHPEAGRWVVTRRRAWSDEAFDIIAGHPDDRLRAELAESWAVTGAQRARLVGDPSVRVRVMLADGSFGHHDPMPVEAYQRLAEDPNPKVRMFLTLPRKLPHEVLEKFAESPLAELAAAARAALSDPWRPEPDTFAAGEAETLARSEAVPDRCRAAGAPELPADLVAELAADPDRYVRLLISMRPELTEEQQAAIDYRVGPDDRLPVLDWVREATPEVLRRCVHSAHIGLRRSAVHHRGLTPDLIAVLAADEDFAVRLMLCEQQDDVPPDLVVRTYLEARVISRGNLLRHPRFPRTDLVRFADSPHWEARALVVLDPGASPALIDRLSRDEHPGVRRWTAADERLTAGRVLDLLADDETAEPSAANPNLPVQAMEQIIAAGAVLAAAPEDAAVLLGHTNPAHEPVGEI</sequence>
<dbReference type="Gene3D" id="1.25.10.10">
    <property type="entry name" value="Leucine-rich Repeat Variant"/>
    <property type="match status" value="1"/>
</dbReference>
<evidence type="ECO:0000313" key="1">
    <source>
        <dbReference type="EMBL" id="MBG0562295.1"/>
    </source>
</evidence>
<dbReference type="AlphaFoldDB" id="A0A931C2R6"/>
<protein>
    <submittedName>
        <fullName evidence="1">Uncharacterized protein</fullName>
    </submittedName>
</protein>
<dbReference type="RefSeq" id="WP_196414088.1">
    <property type="nucleotide sequence ID" value="NZ_JADQTO010000005.1"/>
</dbReference>
<accession>A0A931C2R6</accession>
<dbReference type="EMBL" id="JADQTO010000005">
    <property type="protein sequence ID" value="MBG0562295.1"/>
    <property type="molecule type" value="Genomic_DNA"/>
</dbReference>
<proteinExistence type="predicted"/>
<comment type="caution">
    <text evidence="1">The sequence shown here is derived from an EMBL/GenBank/DDBJ whole genome shotgun (WGS) entry which is preliminary data.</text>
</comment>
<organism evidence="1 2">
    <name type="scientific">Actinoplanes aureus</name>
    <dbReference type="NCBI Taxonomy" id="2792083"/>
    <lineage>
        <taxon>Bacteria</taxon>
        <taxon>Bacillati</taxon>
        <taxon>Actinomycetota</taxon>
        <taxon>Actinomycetes</taxon>
        <taxon>Micromonosporales</taxon>
        <taxon>Micromonosporaceae</taxon>
        <taxon>Actinoplanes</taxon>
    </lineage>
</organism>
<dbReference type="InterPro" id="IPR011989">
    <property type="entry name" value="ARM-like"/>
</dbReference>
<reference evidence="1" key="1">
    <citation type="submission" date="2020-11" db="EMBL/GenBank/DDBJ databases">
        <title>Isolation and identification of active actinomycetes.</title>
        <authorList>
            <person name="Sun X."/>
        </authorList>
    </citation>
    <scope>NUCLEOTIDE SEQUENCE</scope>
    <source>
        <strain evidence="1">NEAU-A11</strain>
    </source>
</reference>
<evidence type="ECO:0000313" key="2">
    <source>
        <dbReference type="Proteomes" id="UP000598146"/>
    </source>
</evidence>
<keyword evidence="2" id="KW-1185">Reference proteome</keyword>